<dbReference type="InterPro" id="IPR018170">
    <property type="entry name" value="Aldo/ket_reductase_CS"/>
</dbReference>
<keyword evidence="2" id="KW-0521">NADP</keyword>
<dbReference type="FunFam" id="3.20.20.100:FF:000015">
    <property type="entry name" value="Oxidoreductase, aldo/keto reductase family"/>
    <property type="match status" value="1"/>
</dbReference>
<dbReference type="PANTHER" id="PTHR43827">
    <property type="entry name" value="2,5-DIKETO-D-GLUCONIC ACID REDUCTASE"/>
    <property type="match status" value="1"/>
</dbReference>
<comment type="similarity">
    <text evidence="1">Belongs to the aldo/keto reductase family.</text>
</comment>
<evidence type="ECO:0000256" key="5">
    <source>
        <dbReference type="PIRSR" id="PIRSR000097-2"/>
    </source>
</evidence>
<dbReference type="InterPro" id="IPR036812">
    <property type="entry name" value="NAD(P)_OxRdtase_dom_sf"/>
</dbReference>
<dbReference type="Proteomes" id="UP000094463">
    <property type="component" value="Chromosome"/>
</dbReference>
<evidence type="ECO:0000256" key="2">
    <source>
        <dbReference type="ARBA" id="ARBA00022857"/>
    </source>
</evidence>
<dbReference type="PRINTS" id="PR00069">
    <property type="entry name" value="ALDKETRDTASE"/>
</dbReference>
<feature type="active site" description="Proton donor" evidence="4">
    <location>
        <position position="54"/>
    </location>
</feature>
<name>A0A1D7QWF4_9BACI</name>
<dbReference type="SUPFAM" id="SSF51430">
    <property type="entry name" value="NAD(P)-linked oxidoreductase"/>
    <property type="match status" value="1"/>
</dbReference>
<evidence type="ECO:0000313" key="8">
    <source>
        <dbReference type="EMBL" id="AOM83347.1"/>
    </source>
</evidence>
<evidence type="ECO:0000256" key="4">
    <source>
        <dbReference type="PIRSR" id="PIRSR000097-1"/>
    </source>
</evidence>
<evidence type="ECO:0000259" key="7">
    <source>
        <dbReference type="Pfam" id="PF00248"/>
    </source>
</evidence>
<evidence type="ECO:0000256" key="3">
    <source>
        <dbReference type="ARBA" id="ARBA00023002"/>
    </source>
</evidence>
<dbReference type="OrthoDB" id="9804790at2"/>
<sequence>MTYSLSSVVTLANGVEMPRFGLGVYKSEAGEEVETAVRTALDTGYRKIDTASFYQNEESVGKAIRESRVDRGDLFITTKVWNDEQGYDETLKAFERSREKLGLEIVDLYLIHWPITETFQDTWKALETLYHDGKVRAIGVSNFHTKHIEKLIQSCDIQPMVNQVELHPWLNQQELHQYCKNKGIQIEAWSPLARGKKFGDPFIQEISRRYRKTEAQIILRWMLQKEIVTIPKSVTISRIQENADIFDFELTTEDLSAIDQLHTGERLGKNPDDIDEVTFG</sequence>
<dbReference type="Pfam" id="PF00248">
    <property type="entry name" value="Aldo_ket_red"/>
    <property type="match status" value="1"/>
</dbReference>
<dbReference type="RefSeq" id="WP_069365337.1">
    <property type="nucleotide sequence ID" value="NZ_CP012502.1"/>
</dbReference>
<evidence type="ECO:0000256" key="1">
    <source>
        <dbReference type="ARBA" id="ARBA00007905"/>
    </source>
</evidence>
<feature type="binding site" evidence="5">
    <location>
        <position position="112"/>
    </location>
    <ligand>
        <name>substrate</name>
    </ligand>
</feature>
<dbReference type="GO" id="GO:0016616">
    <property type="term" value="F:oxidoreductase activity, acting on the CH-OH group of donors, NAD or NADP as acceptor"/>
    <property type="evidence" value="ECO:0007669"/>
    <property type="project" value="UniProtKB-ARBA"/>
</dbReference>
<keyword evidence="3" id="KW-0560">Oxidoreductase</keyword>
<dbReference type="PANTHER" id="PTHR43827:SF3">
    <property type="entry name" value="NADP-DEPENDENT OXIDOREDUCTASE DOMAIN-CONTAINING PROTEIN"/>
    <property type="match status" value="1"/>
</dbReference>
<evidence type="ECO:0000313" key="9">
    <source>
        <dbReference type="Proteomes" id="UP000094463"/>
    </source>
</evidence>
<reference evidence="8 9" key="1">
    <citation type="submission" date="2015-08" db="EMBL/GenBank/DDBJ databases">
        <title>The complete genome sequence of Bacillus beveridgei MLTeJB.</title>
        <authorList>
            <person name="Hanson T.E."/>
            <person name="Mesa C."/>
            <person name="Basesman S.M."/>
            <person name="Oremland R.S."/>
        </authorList>
    </citation>
    <scope>NUCLEOTIDE SEQUENCE [LARGE SCALE GENOMIC DNA]</scope>
    <source>
        <strain evidence="8 9">MLTeJB</strain>
    </source>
</reference>
<gene>
    <name evidence="8" type="ORF">BBEV_1986</name>
</gene>
<dbReference type="STRING" id="632773.BBEV_1986"/>
<feature type="domain" description="NADP-dependent oxidoreductase" evidence="7">
    <location>
        <begin position="30"/>
        <end position="261"/>
    </location>
</feature>
<dbReference type="PATRIC" id="fig|632773.3.peg.2082"/>
<dbReference type="InterPro" id="IPR020471">
    <property type="entry name" value="AKR"/>
</dbReference>
<dbReference type="PROSITE" id="PS00063">
    <property type="entry name" value="ALDOKETO_REDUCTASE_3"/>
    <property type="match status" value="1"/>
</dbReference>
<feature type="site" description="Lowers pKa of active site Tyr" evidence="6">
    <location>
        <position position="79"/>
    </location>
</feature>
<dbReference type="PIRSF" id="PIRSF000097">
    <property type="entry name" value="AKR"/>
    <property type="match status" value="1"/>
</dbReference>
<dbReference type="KEGG" id="bbev:BBEV_1986"/>
<proteinExistence type="inferred from homology"/>
<dbReference type="AlphaFoldDB" id="A0A1D7QWF4"/>
<keyword evidence="9" id="KW-1185">Reference proteome</keyword>
<dbReference type="EMBL" id="CP012502">
    <property type="protein sequence ID" value="AOM83347.1"/>
    <property type="molecule type" value="Genomic_DNA"/>
</dbReference>
<organism evidence="8 9">
    <name type="scientific">Salisediminibacterium beveridgei</name>
    <dbReference type="NCBI Taxonomy" id="632773"/>
    <lineage>
        <taxon>Bacteria</taxon>
        <taxon>Bacillati</taxon>
        <taxon>Bacillota</taxon>
        <taxon>Bacilli</taxon>
        <taxon>Bacillales</taxon>
        <taxon>Bacillaceae</taxon>
        <taxon>Salisediminibacterium</taxon>
    </lineage>
</organism>
<dbReference type="PROSITE" id="PS00062">
    <property type="entry name" value="ALDOKETO_REDUCTASE_2"/>
    <property type="match status" value="1"/>
</dbReference>
<evidence type="ECO:0000256" key="6">
    <source>
        <dbReference type="PIRSR" id="PIRSR000097-3"/>
    </source>
</evidence>
<protein>
    <submittedName>
        <fullName evidence="8">Aldo/keto reductase</fullName>
    </submittedName>
</protein>
<dbReference type="Gene3D" id="3.20.20.100">
    <property type="entry name" value="NADP-dependent oxidoreductase domain"/>
    <property type="match status" value="1"/>
</dbReference>
<accession>A0A1D7QWF4</accession>
<dbReference type="InterPro" id="IPR023210">
    <property type="entry name" value="NADP_OxRdtase_dom"/>
</dbReference>